<evidence type="ECO:0000259" key="2">
    <source>
        <dbReference type="PROSITE" id="PS50882"/>
    </source>
</evidence>
<dbReference type="InterPro" id="IPR007275">
    <property type="entry name" value="YTH_domain"/>
</dbReference>
<dbReference type="PROSITE" id="PS50882">
    <property type="entry name" value="YTH"/>
    <property type="match status" value="1"/>
</dbReference>
<feature type="compositionally biased region" description="Polar residues" evidence="1">
    <location>
        <begin position="457"/>
        <end position="477"/>
    </location>
</feature>
<feature type="region of interest" description="Disordered" evidence="1">
    <location>
        <begin position="434"/>
        <end position="519"/>
    </location>
</feature>
<keyword evidence="4" id="KW-1185">Reference proteome</keyword>
<accession>A0A4Z1P1F9</accession>
<dbReference type="PANTHER" id="PTHR12357">
    <property type="entry name" value="YTH YT521-B HOMOLOGY DOMAIN-CONTAINING"/>
    <property type="match status" value="1"/>
</dbReference>
<dbReference type="AlphaFoldDB" id="A0A4Z1P1F9"/>
<feature type="compositionally biased region" description="Low complexity" evidence="1">
    <location>
        <begin position="586"/>
        <end position="600"/>
    </location>
</feature>
<feature type="region of interest" description="Disordered" evidence="1">
    <location>
        <begin position="159"/>
        <end position="243"/>
    </location>
</feature>
<dbReference type="Gene3D" id="3.10.590.10">
    <property type="entry name" value="ph1033 like domains"/>
    <property type="match status" value="1"/>
</dbReference>
<feature type="compositionally biased region" description="Polar residues" evidence="1">
    <location>
        <begin position="192"/>
        <end position="208"/>
    </location>
</feature>
<evidence type="ECO:0000313" key="3">
    <source>
        <dbReference type="EMBL" id="TID15236.1"/>
    </source>
</evidence>
<feature type="compositionally biased region" description="Basic residues" evidence="1">
    <location>
        <begin position="209"/>
        <end position="224"/>
    </location>
</feature>
<evidence type="ECO:0000256" key="1">
    <source>
        <dbReference type="SAM" id="MobiDB-lite"/>
    </source>
</evidence>
<name>A0A4Z1P1F9_9PEZI</name>
<dbReference type="Pfam" id="PF04146">
    <property type="entry name" value="YTH"/>
    <property type="match status" value="1"/>
</dbReference>
<proteinExistence type="predicted"/>
<dbReference type="InterPro" id="IPR045168">
    <property type="entry name" value="YTH_prot"/>
</dbReference>
<dbReference type="CDD" id="cd21134">
    <property type="entry name" value="YTH"/>
    <property type="match status" value="1"/>
</dbReference>
<feature type="region of interest" description="Disordered" evidence="1">
    <location>
        <begin position="532"/>
        <end position="611"/>
    </location>
</feature>
<dbReference type="GO" id="GO:1990247">
    <property type="term" value="F:N6-methyladenosine-containing RNA reader activity"/>
    <property type="evidence" value="ECO:0007669"/>
    <property type="project" value="TreeGrafter"/>
</dbReference>
<feature type="domain" description="YTH" evidence="2">
    <location>
        <begin position="621"/>
        <end position="777"/>
    </location>
</feature>
<dbReference type="PANTHER" id="PTHR12357:SF3">
    <property type="entry name" value="YTH DOMAIN-CONTAINING PROTEIN 1"/>
    <property type="match status" value="1"/>
</dbReference>
<dbReference type="EMBL" id="SNSC02000021">
    <property type="protein sequence ID" value="TID15236.1"/>
    <property type="molecule type" value="Genomic_DNA"/>
</dbReference>
<dbReference type="GO" id="GO:0048024">
    <property type="term" value="P:regulation of mRNA splicing, via spliceosome"/>
    <property type="evidence" value="ECO:0007669"/>
    <property type="project" value="TreeGrafter"/>
</dbReference>
<sequence length="806" mass="88179">MDWQQPTQANNAPAYPCFAYCNQQDSNQPNYNYEEDSEAWDDDETEGYQNQNAYYYNEHQNVDTTASMGGYGGVDRTDAFKIEPNTGFVPPSIALANLETDIQNKAAILKAKILEKRASSSRGANKPEKEEIASAIERPTVDRPESDTAIDMLVKEARAAAEEKAKQNGSPYNEPAAEAGTGESAAQRVSPVDSTPTLSPTDTVQNPSKARKGGQKSSKQAKHAARAELRAQHQESAHKMSKARAELLAKHTADQNVAQPPSDMGHKINAPRPKETSTETIDTERQPVKSVSAAESKLPATLPPRSEALLATSTLQQEPSTALVPVVNISPQVAAEDGHDTVASYSRHFDDLDEWLEFTGYHDKGNREQTLSLHRRRVQLEREMAEIDRELEQTVAFRARSARPTFRRPSPTVSSMPPPSAPAVGIYTVGANTRAGEKRARSPELDTQHADKHQGTDLASNVTKPSSSDKIGTSSNALEIPSGPRRKDSSPGLNIRGAKKNSLIHKFGQGTNSTRTRSFSPTARRVFTAHDRPDDHTLRGPYAMREPSPKRPNVAAYGSRSPGPPAWSAHGESHRIGGIDQSTSYRGRQFSGSRGGSVSRGRSEHNANDSSLGLGLRRGGCRYFMIKSWNHENVQAALQEGTWATQVQNEELFAEAFRNSRHVIFFFSVNNSKAFQGYVSACVSIRLIASFALNFALTIAKARMESVPGVAPQPSWVQNLHWPSSPPFYIRWITTAETRFSHVGHLKNSLNEGHAVLVGRDGQEIEEGCGAALCEAIDEESKWNSGGGESLSRRLVTDGLLRSGQL</sequence>
<feature type="compositionally biased region" description="Basic and acidic residues" evidence="1">
    <location>
        <begin position="435"/>
        <end position="455"/>
    </location>
</feature>
<protein>
    <submittedName>
        <fullName evidence="3">YTH-domain-containing protein</fullName>
    </submittedName>
</protein>
<organism evidence="3 4">
    <name type="scientific">Venturia nashicola</name>
    <dbReference type="NCBI Taxonomy" id="86259"/>
    <lineage>
        <taxon>Eukaryota</taxon>
        <taxon>Fungi</taxon>
        <taxon>Dikarya</taxon>
        <taxon>Ascomycota</taxon>
        <taxon>Pezizomycotina</taxon>
        <taxon>Dothideomycetes</taxon>
        <taxon>Pleosporomycetidae</taxon>
        <taxon>Venturiales</taxon>
        <taxon>Venturiaceae</taxon>
        <taxon>Venturia</taxon>
    </lineage>
</organism>
<feature type="compositionally biased region" description="Basic and acidic residues" evidence="1">
    <location>
        <begin position="272"/>
        <end position="287"/>
    </location>
</feature>
<feature type="compositionally biased region" description="Polar residues" evidence="1">
    <location>
        <begin position="509"/>
        <end position="519"/>
    </location>
</feature>
<feature type="region of interest" description="Disordered" evidence="1">
    <location>
        <begin position="255"/>
        <end position="296"/>
    </location>
</feature>
<dbReference type="Proteomes" id="UP000298493">
    <property type="component" value="Unassembled WGS sequence"/>
</dbReference>
<dbReference type="GO" id="GO:0003729">
    <property type="term" value="F:mRNA binding"/>
    <property type="evidence" value="ECO:0007669"/>
    <property type="project" value="TreeGrafter"/>
</dbReference>
<feature type="region of interest" description="Disordered" evidence="1">
    <location>
        <begin position="401"/>
        <end position="422"/>
    </location>
</feature>
<gene>
    <name evidence="3" type="ORF">E6O75_ATG08489</name>
</gene>
<reference evidence="3 4" key="1">
    <citation type="submission" date="2019-04" db="EMBL/GenBank/DDBJ databases">
        <title>High contiguity whole genome sequence and gene annotation resource for two Venturia nashicola isolates.</title>
        <authorList>
            <person name="Prokchorchik M."/>
            <person name="Won K."/>
            <person name="Lee Y."/>
            <person name="Choi E.D."/>
            <person name="Segonzac C."/>
            <person name="Sohn K.H."/>
        </authorList>
    </citation>
    <scope>NUCLEOTIDE SEQUENCE [LARGE SCALE GENOMIC DNA]</scope>
    <source>
        <strain evidence="3 4">PRI2</strain>
    </source>
</reference>
<evidence type="ECO:0000313" key="4">
    <source>
        <dbReference type="Proteomes" id="UP000298493"/>
    </source>
</evidence>
<dbReference type="STRING" id="86259.A0A4Z1P1F9"/>
<feature type="region of interest" description="Disordered" evidence="1">
    <location>
        <begin position="118"/>
        <end position="147"/>
    </location>
</feature>
<dbReference type="GO" id="GO:0005654">
    <property type="term" value="C:nucleoplasm"/>
    <property type="evidence" value="ECO:0007669"/>
    <property type="project" value="TreeGrafter"/>
</dbReference>
<comment type="caution">
    <text evidence="3">The sequence shown here is derived from an EMBL/GenBank/DDBJ whole genome shotgun (WGS) entry which is preliminary data.</text>
</comment>
<dbReference type="OrthoDB" id="6103986at2759"/>
<feature type="compositionally biased region" description="Basic and acidic residues" evidence="1">
    <location>
        <begin position="225"/>
        <end position="243"/>
    </location>
</feature>
<dbReference type="GO" id="GO:0000398">
    <property type="term" value="P:mRNA splicing, via spliceosome"/>
    <property type="evidence" value="ECO:0007669"/>
    <property type="project" value="TreeGrafter"/>
</dbReference>